<dbReference type="Proteomes" id="UP000002704">
    <property type="component" value="Chromosome"/>
</dbReference>
<name>Q3KC34_PSEPF</name>
<proteinExistence type="predicted"/>
<evidence type="ECO:0000313" key="2">
    <source>
        <dbReference type="Proteomes" id="UP000002704"/>
    </source>
</evidence>
<dbReference type="EMBL" id="CP000094">
    <property type="protein sequence ID" value="ABA74671.1"/>
    <property type="molecule type" value="Genomic_DNA"/>
</dbReference>
<protein>
    <submittedName>
        <fullName evidence="1">Uncharacterized protein</fullName>
    </submittedName>
</protein>
<dbReference type="HOGENOM" id="CLU_1502230_0_0_6"/>
<organism evidence="1 2">
    <name type="scientific">Pseudomonas fluorescens (strain Pf0-1)</name>
    <dbReference type="NCBI Taxonomy" id="205922"/>
    <lineage>
        <taxon>Bacteria</taxon>
        <taxon>Pseudomonadati</taxon>
        <taxon>Pseudomonadota</taxon>
        <taxon>Gammaproteobacteria</taxon>
        <taxon>Pseudomonadales</taxon>
        <taxon>Pseudomonadaceae</taxon>
        <taxon>Pseudomonas</taxon>
    </lineage>
</organism>
<accession>Q3KC34</accession>
<evidence type="ECO:0000313" key="1">
    <source>
        <dbReference type="EMBL" id="ABA74671.1"/>
    </source>
</evidence>
<gene>
    <name evidence="1" type="ordered locus">Pfl01_2930</name>
</gene>
<reference evidence="1 2" key="1">
    <citation type="journal article" date="2009" name="Genome Biol.">
        <title>Genomic and genetic analyses of diversity and plant interactions of Pseudomonas fluorescens.</title>
        <authorList>
            <person name="Silby M.W."/>
            <person name="Cerdeno-Tarraga A.M."/>
            <person name="Vernikos G.S."/>
            <person name="Giddens S.R."/>
            <person name="Jackson R.W."/>
            <person name="Preston G.M."/>
            <person name="Zhang X.X."/>
            <person name="Moon C.D."/>
            <person name="Gehrig S.M."/>
            <person name="Godfrey S.A."/>
            <person name="Knight C.G."/>
            <person name="Malone J.G."/>
            <person name="Robinson Z."/>
            <person name="Spiers A.J."/>
            <person name="Harris S."/>
            <person name="Challis G.L."/>
            <person name="Yaxley A.M."/>
            <person name="Harris D."/>
            <person name="Seeger K."/>
            <person name="Murphy L."/>
            <person name="Rutter S."/>
            <person name="Squares R."/>
            <person name="Quail M.A."/>
            <person name="Saunders E."/>
            <person name="Mavromatis K."/>
            <person name="Brettin T.S."/>
            <person name="Bentley S.D."/>
            <person name="Hothersall J."/>
            <person name="Stephens E."/>
            <person name="Thomas C.M."/>
            <person name="Parkhill J."/>
            <person name="Levy S.B."/>
            <person name="Rainey P.B."/>
            <person name="Thomson N.R."/>
        </authorList>
    </citation>
    <scope>NUCLEOTIDE SEQUENCE [LARGE SCALE GENOMIC DNA]</scope>
    <source>
        <strain evidence="1 2">Pf0-1</strain>
    </source>
</reference>
<dbReference type="AlphaFoldDB" id="Q3KC34"/>
<dbReference type="KEGG" id="pfo:Pfl01_2930"/>
<sequence length="179" mass="20295">MKGLCVRVSAQSNQAACTLQCPALANRCQHREIIWRIVQSAHRGCAISVAQRSRNSSSTCARSPIYRYHGTFEPANEAVRCPQQKSSMGTPSPRRKMVSGISLPPTAKMYPARCPLKQWRLKWPRCLITRLPHRSVAARIKTDRRLQIPALPSRRAFFGLRTKKWPIAITFSCQRCHSV</sequence>